<dbReference type="GO" id="GO:0051537">
    <property type="term" value="F:2 iron, 2 sulfur cluster binding"/>
    <property type="evidence" value="ECO:0007669"/>
    <property type="project" value="UniProtKB-KW"/>
</dbReference>
<dbReference type="PROSITE" id="PS51296">
    <property type="entry name" value="RIESKE"/>
    <property type="match status" value="1"/>
</dbReference>
<dbReference type="GO" id="GO:0046872">
    <property type="term" value="F:metal ion binding"/>
    <property type="evidence" value="ECO:0007669"/>
    <property type="project" value="UniProtKB-KW"/>
</dbReference>
<comment type="caution">
    <text evidence="6">The sequence shown here is derived from an EMBL/GenBank/DDBJ whole genome shotgun (WGS) entry which is preliminary data.</text>
</comment>
<proteinExistence type="predicted"/>
<dbReference type="Proteomes" id="UP001141629">
    <property type="component" value="Unassembled WGS sequence"/>
</dbReference>
<keyword evidence="1" id="KW-0001">2Fe-2S</keyword>
<dbReference type="GO" id="GO:0004497">
    <property type="term" value="F:monooxygenase activity"/>
    <property type="evidence" value="ECO:0007669"/>
    <property type="project" value="UniProtKB-ARBA"/>
</dbReference>
<dbReference type="RefSeq" id="WP_263995201.1">
    <property type="nucleotide sequence ID" value="NZ_JACKVK010000005.1"/>
</dbReference>
<reference evidence="6" key="2">
    <citation type="journal article" date="2022" name="BMC Genomics">
        <title>Comparative genome analysis of mycobacteria focusing on tRNA and non-coding RNA.</title>
        <authorList>
            <person name="Behra P.R.K."/>
            <person name="Pettersson B.M.F."/>
            <person name="Ramesh M."/>
            <person name="Das S."/>
            <person name="Dasgupta S."/>
            <person name="Kirsebom L.A."/>
        </authorList>
    </citation>
    <scope>NUCLEOTIDE SEQUENCE</scope>
    <source>
        <strain evidence="6">DSM 44838</strain>
    </source>
</reference>
<dbReference type="SUPFAM" id="SSF50022">
    <property type="entry name" value="ISP domain"/>
    <property type="match status" value="1"/>
</dbReference>
<dbReference type="Pfam" id="PF00355">
    <property type="entry name" value="Rieske"/>
    <property type="match status" value="1"/>
</dbReference>
<dbReference type="AlphaFoldDB" id="A0A9X2YZT3"/>
<reference evidence="6" key="1">
    <citation type="submission" date="2020-07" db="EMBL/GenBank/DDBJ databases">
        <authorList>
            <person name="Pettersson B.M.F."/>
            <person name="Behra P.R.K."/>
            <person name="Ramesh M."/>
            <person name="Das S."/>
            <person name="Dasgupta S."/>
            <person name="Kirsebom L.A."/>
        </authorList>
    </citation>
    <scope>NUCLEOTIDE SEQUENCE</scope>
    <source>
        <strain evidence="6">DSM 44838</strain>
    </source>
</reference>
<dbReference type="GO" id="GO:0016705">
    <property type="term" value="F:oxidoreductase activity, acting on paired donors, with incorporation or reduction of molecular oxygen"/>
    <property type="evidence" value="ECO:0007669"/>
    <property type="project" value="UniProtKB-ARBA"/>
</dbReference>
<evidence type="ECO:0000256" key="4">
    <source>
        <dbReference type="ARBA" id="ARBA00023014"/>
    </source>
</evidence>
<keyword evidence="2" id="KW-0479">Metal-binding</keyword>
<accession>A0A9X2YZT3</accession>
<evidence type="ECO:0000256" key="1">
    <source>
        <dbReference type="ARBA" id="ARBA00022714"/>
    </source>
</evidence>
<keyword evidence="4" id="KW-0411">Iron-sulfur</keyword>
<gene>
    <name evidence="6" type="ORF">H7K45_07675</name>
</gene>
<dbReference type="EMBL" id="JACKVK010000005">
    <property type="protein sequence ID" value="MCV7420414.1"/>
    <property type="molecule type" value="Genomic_DNA"/>
</dbReference>
<dbReference type="Gene3D" id="2.102.10.10">
    <property type="entry name" value="Rieske [2Fe-2S] iron-sulphur domain"/>
    <property type="match status" value="1"/>
</dbReference>
<sequence length="142" mass="15476">MQTPGALPPILHDHPLQAAGRRLLDVDQLDERRVTEVTTTEHGVLAVGVTPDGTPFATGNLCRHQFAKLGRGRVTDDGCLECPWHRAAYDVTDGTMTAGPKGRIFGFKPYSWAIKAFGNVAPLRTFPVEVRDGAIWLVEGLD</sequence>
<keyword evidence="3" id="KW-0408">Iron</keyword>
<evidence type="ECO:0000313" key="6">
    <source>
        <dbReference type="EMBL" id="MCV7420414.1"/>
    </source>
</evidence>
<evidence type="ECO:0000259" key="5">
    <source>
        <dbReference type="PROSITE" id="PS51296"/>
    </source>
</evidence>
<protein>
    <submittedName>
        <fullName evidence="6">Rieske (2Fe-2S) protein</fullName>
    </submittedName>
</protein>
<dbReference type="InterPro" id="IPR017941">
    <property type="entry name" value="Rieske_2Fe-2S"/>
</dbReference>
<feature type="domain" description="Rieske" evidence="5">
    <location>
        <begin position="21"/>
        <end position="137"/>
    </location>
</feature>
<name>A0A9X2YZT3_9MYCO</name>
<organism evidence="6 7">
    <name type="scientific">Mycobacterium yunnanensis</name>
    <dbReference type="NCBI Taxonomy" id="368477"/>
    <lineage>
        <taxon>Bacteria</taxon>
        <taxon>Bacillati</taxon>
        <taxon>Actinomycetota</taxon>
        <taxon>Actinomycetes</taxon>
        <taxon>Mycobacteriales</taxon>
        <taxon>Mycobacteriaceae</taxon>
        <taxon>Mycobacterium</taxon>
    </lineage>
</organism>
<evidence type="ECO:0000256" key="3">
    <source>
        <dbReference type="ARBA" id="ARBA00023004"/>
    </source>
</evidence>
<evidence type="ECO:0000256" key="2">
    <source>
        <dbReference type="ARBA" id="ARBA00022723"/>
    </source>
</evidence>
<keyword evidence="7" id="KW-1185">Reference proteome</keyword>
<dbReference type="InterPro" id="IPR036922">
    <property type="entry name" value="Rieske_2Fe-2S_sf"/>
</dbReference>
<evidence type="ECO:0000313" key="7">
    <source>
        <dbReference type="Proteomes" id="UP001141629"/>
    </source>
</evidence>